<dbReference type="GO" id="GO:0016787">
    <property type="term" value="F:hydrolase activity"/>
    <property type="evidence" value="ECO:0007669"/>
    <property type="project" value="UniProtKB-KW"/>
</dbReference>
<keyword evidence="8" id="KW-0325">Glycoprotein</keyword>
<dbReference type="InterPro" id="IPR004886">
    <property type="entry name" value="Glucanosyltransferase"/>
</dbReference>
<accession>A0A1E4SDX6</accession>
<name>A0A1E4SDX6_9ASCO</name>
<dbReference type="GO" id="GO:0042124">
    <property type="term" value="F:1,3-beta-glucanosyltransferase activity"/>
    <property type="evidence" value="ECO:0007669"/>
    <property type="project" value="EnsemblFungi"/>
</dbReference>
<reference evidence="13" key="1">
    <citation type="submission" date="2016-05" db="EMBL/GenBank/DDBJ databases">
        <title>Comparative genomics of biotechnologically important yeasts.</title>
        <authorList>
            <consortium name="DOE Joint Genome Institute"/>
            <person name="Riley R."/>
            <person name="Haridas S."/>
            <person name="Wolfe K.H."/>
            <person name="Lopes M.R."/>
            <person name="Hittinger C.T."/>
            <person name="Goker M."/>
            <person name="Salamov A."/>
            <person name="Wisecaver J."/>
            <person name="Long T.M."/>
            <person name="Aerts A.L."/>
            <person name="Barry K."/>
            <person name="Choi C."/>
            <person name="Clum A."/>
            <person name="Coughlan A.Y."/>
            <person name="Deshpande S."/>
            <person name="Douglass A.P."/>
            <person name="Hanson S.J."/>
            <person name="Klenk H.-P."/>
            <person name="Labutti K."/>
            <person name="Lapidus A."/>
            <person name="Lindquist E."/>
            <person name="Lipzen A."/>
            <person name="Meier-Kolthoff J.P."/>
            <person name="Ohm R.A."/>
            <person name="Otillar R.P."/>
            <person name="Pangilinan J."/>
            <person name="Peng Y."/>
            <person name="Rokas A."/>
            <person name="Rosa C.A."/>
            <person name="Scheuner C."/>
            <person name="Sibirny A.A."/>
            <person name="Slot J.C."/>
            <person name="Stielow J.B."/>
            <person name="Sun H."/>
            <person name="Kurtzman C.P."/>
            <person name="Blackwell M."/>
            <person name="Grigoriev I.V."/>
            <person name="Jeffries T.W."/>
        </authorList>
    </citation>
    <scope>NUCLEOTIDE SEQUENCE [LARGE SCALE GENOMIC DNA]</scope>
    <source>
        <strain evidence="13">NRRL Y-17324</strain>
    </source>
</reference>
<dbReference type="EC" id="2.4.1.-" evidence="10"/>
<evidence type="ECO:0000256" key="3">
    <source>
        <dbReference type="ARBA" id="ARBA00007528"/>
    </source>
</evidence>
<evidence type="ECO:0000256" key="10">
    <source>
        <dbReference type="RuleBase" id="RU361209"/>
    </source>
</evidence>
<dbReference type="Pfam" id="PF03198">
    <property type="entry name" value="Glyco_hydro_72"/>
    <property type="match status" value="1"/>
</dbReference>
<dbReference type="InterPro" id="IPR017853">
    <property type="entry name" value="GH"/>
</dbReference>
<evidence type="ECO:0000256" key="8">
    <source>
        <dbReference type="ARBA" id="ARBA00023180"/>
    </source>
</evidence>
<sequence length="445" mass="50409">MKWIICLFALRMCWAFVHPIKVHGHYFVDTVTEEPFYVKGVDYQPGGSSAVSLSNDPLSDPKTCARDVILFQELGINTIRIYSINPDLNHDVCMSLLATAGIYLVLDVNSPLPGQHLNRYEPWTTYTTDYLEHVFKVVEQFSYYNNTLGFFAGNEIINDNSSATHSPTYVKAVIRDIKRYIEKNSPRVIPVGYSAADDLRYRMPLADYLACVQDSSLDAVDFYGVNSYQWCGEQTFYTSGYNLLVADYSHYPRPVFFSEYGCNEVSPRLFEEVRSLYSTDMADTFAGGLVYEFTQEPNNYGLVEIMENGDVNLLEDFIQLKTQFDILTLDYQYTTSSTLEHTDEILAKSRTFNYSLPECEANYENLDTSKPLPSTAANLLINLGVKVERGKFVNLDPDQLTSSYKVSRSGGPDYPLPRKVNELINIMSGSEIKKPSRISNHANGT</sequence>
<dbReference type="FunFam" id="3.20.20.80:FF:000032">
    <property type="entry name" value="1,3-beta-glucanosyltransferase"/>
    <property type="match status" value="1"/>
</dbReference>
<feature type="chain" id="PRO_5012407538" description="1,3-beta-glucanosyltransferase" evidence="11">
    <location>
        <begin position="16"/>
        <end position="445"/>
    </location>
</feature>
<dbReference type="PANTHER" id="PTHR31468">
    <property type="entry name" value="1,3-BETA-GLUCANOSYLTRANSFERASE GAS1"/>
    <property type="match status" value="1"/>
</dbReference>
<evidence type="ECO:0000256" key="4">
    <source>
        <dbReference type="ARBA" id="ARBA00022622"/>
    </source>
</evidence>
<dbReference type="EMBL" id="KV453914">
    <property type="protein sequence ID" value="ODV77719.1"/>
    <property type="molecule type" value="Genomic_DNA"/>
</dbReference>
<evidence type="ECO:0000256" key="1">
    <source>
        <dbReference type="ARBA" id="ARBA00004196"/>
    </source>
</evidence>
<dbReference type="Gene3D" id="3.20.20.80">
    <property type="entry name" value="Glycosidases"/>
    <property type="match status" value="1"/>
</dbReference>
<evidence type="ECO:0000256" key="9">
    <source>
        <dbReference type="ARBA" id="ARBA00023288"/>
    </source>
</evidence>
<dbReference type="RefSeq" id="XP_020062841.1">
    <property type="nucleotide sequence ID" value="XM_020210301.1"/>
</dbReference>
<dbReference type="OrthoDB" id="421038at2759"/>
<comment type="function">
    <text evidence="10">Splits internally a 1,3-beta-glucan molecule and transfers the newly generated reducing end (the donor) to the non-reducing end of another 1,3-beta-glucan molecule (the acceptor) forming a 1,3-beta linkage, resulting in the elongation of 1,3-beta-glucan chains in the cell wall.</text>
</comment>
<protein>
    <recommendedName>
        <fullName evidence="10">1,3-beta-glucanosyltransferase</fullName>
        <ecNumber evidence="10">2.4.1.-</ecNumber>
    </recommendedName>
</protein>
<feature type="signal peptide" evidence="11">
    <location>
        <begin position="1"/>
        <end position="15"/>
    </location>
</feature>
<evidence type="ECO:0000256" key="7">
    <source>
        <dbReference type="ARBA" id="ARBA00023136"/>
    </source>
</evidence>
<dbReference type="GO" id="GO:0005886">
    <property type="term" value="C:plasma membrane"/>
    <property type="evidence" value="ECO:0007669"/>
    <property type="project" value="UniProtKB-SubCell"/>
</dbReference>
<keyword evidence="7 10" id="KW-0472">Membrane</keyword>
<keyword evidence="6 11" id="KW-0732">Signal</keyword>
<keyword evidence="5 10" id="KW-0808">Transferase</keyword>
<dbReference type="GO" id="GO:0071970">
    <property type="term" value="P:fungal-type cell wall (1-&gt;3)-beta-D-glucan biosynthetic process"/>
    <property type="evidence" value="ECO:0007669"/>
    <property type="project" value="TreeGrafter"/>
</dbReference>
<comment type="subcellular location">
    <subcellularLocation>
        <location evidence="1">Cell envelope</location>
    </subcellularLocation>
    <subcellularLocation>
        <location evidence="10">Cell membrane</location>
        <topology evidence="10">Lipid-anchor</topology>
        <topology evidence="10">GPI-anchor</topology>
    </subcellularLocation>
    <subcellularLocation>
        <location evidence="2">Membrane</location>
        <topology evidence="2">Lipid-anchor</topology>
        <topology evidence="2">GPI-anchor</topology>
    </subcellularLocation>
</comment>
<gene>
    <name evidence="12" type="ORF">CANTADRAFT_54241</name>
</gene>
<keyword evidence="12" id="KW-0378">Hydrolase</keyword>
<organism evidence="12 13">
    <name type="scientific">Suhomyces tanzawaensis NRRL Y-17324</name>
    <dbReference type="NCBI Taxonomy" id="984487"/>
    <lineage>
        <taxon>Eukaryota</taxon>
        <taxon>Fungi</taxon>
        <taxon>Dikarya</taxon>
        <taxon>Ascomycota</taxon>
        <taxon>Saccharomycotina</taxon>
        <taxon>Pichiomycetes</taxon>
        <taxon>Debaryomycetaceae</taxon>
        <taxon>Suhomyces</taxon>
    </lineage>
</organism>
<evidence type="ECO:0000313" key="12">
    <source>
        <dbReference type="EMBL" id="ODV77719.1"/>
    </source>
</evidence>
<dbReference type="STRING" id="984487.A0A1E4SDX6"/>
<comment type="similarity">
    <text evidence="3 10">Belongs to the glycosyl hydrolase 72 family.</text>
</comment>
<dbReference type="PANTHER" id="PTHR31468:SF14">
    <property type="entry name" value="1,3-BETA-GLUCANOSYLTRANSFERASE GAS4"/>
    <property type="match status" value="1"/>
</dbReference>
<keyword evidence="4 10" id="KW-0336">GPI-anchor</keyword>
<evidence type="ECO:0000256" key="11">
    <source>
        <dbReference type="SAM" id="SignalP"/>
    </source>
</evidence>
<evidence type="ECO:0000313" key="13">
    <source>
        <dbReference type="Proteomes" id="UP000094285"/>
    </source>
</evidence>
<dbReference type="GO" id="GO:0098552">
    <property type="term" value="C:side of membrane"/>
    <property type="evidence" value="ECO:0007669"/>
    <property type="project" value="UniProtKB-KW"/>
</dbReference>
<dbReference type="Proteomes" id="UP000094285">
    <property type="component" value="Unassembled WGS sequence"/>
</dbReference>
<proteinExistence type="inferred from homology"/>
<dbReference type="GeneID" id="30984437"/>
<evidence type="ECO:0000256" key="6">
    <source>
        <dbReference type="ARBA" id="ARBA00022729"/>
    </source>
</evidence>
<dbReference type="GO" id="GO:0030476">
    <property type="term" value="P:ascospore wall assembly"/>
    <property type="evidence" value="ECO:0007669"/>
    <property type="project" value="EnsemblFungi"/>
</dbReference>
<keyword evidence="9 10" id="KW-0449">Lipoprotein</keyword>
<evidence type="ECO:0000256" key="5">
    <source>
        <dbReference type="ARBA" id="ARBA00022679"/>
    </source>
</evidence>
<keyword evidence="13" id="KW-1185">Reference proteome</keyword>
<dbReference type="AlphaFoldDB" id="A0A1E4SDX6"/>
<dbReference type="GO" id="GO:0009277">
    <property type="term" value="C:fungal-type cell wall"/>
    <property type="evidence" value="ECO:0007669"/>
    <property type="project" value="EnsemblFungi"/>
</dbReference>
<dbReference type="SUPFAM" id="SSF51445">
    <property type="entry name" value="(Trans)glycosidases"/>
    <property type="match status" value="1"/>
</dbReference>
<evidence type="ECO:0000256" key="2">
    <source>
        <dbReference type="ARBA" id="ARBA00004589"/>
    </source>
</evidence>